<dbReference type="InterPro" id="IPR022262">
    <property type="entry name" value="Lipoprot_put"/>
</dbReference>
<gene>
    <name evidence="2" type="ORF">CVP05_09745</name>
</gene>
<dbReference type="AlphaFoldDB" id="A0A2M8S0Y6"/>
<proteinExistence type="predicted"/>
<keyword evidence="3" id="KW-1185">Reference proteome</keyword>
<name>A0A2M8S0Y6_9PAST</name>
<evidence type="ECO:0000256" key="1">
    <source>
        <dbReference type="SAM" id="SignalP"/>
    </source>
</evidence>
<keyword evidence="1" id="KW-0732">Signal</keyword>
<feature type="chain" id="PRO_5014857432" evidence="1">
    <location>
        <begin position="25"/>
        <end position="134"/>
    </location>
</feature>
<organism evidence="2 3">
    <name type="scientific">Conservatibacter flavescens</name>
    <dbReference type="NCBI Taxonomy" id="28161"/>
    <lineage>
        <taxon>Bacteria</taxon>
        <taxon>Pseudomonadati</taxon>
        <taxon>Pseudomonadota</taxon>
        <taxon>Gammaproteobacteria</taxon>
        <taxon>Pasteurellales</taxon>
        <taxon>Pasteurellaceae</taxon>
        <taxon>Conservatibacter</taxon>
    </lineage>
</organism>
<keyword evidence="2" id="KW-0449">Lipoprotein</keyword>
<comment type="caution">
    <text evidence="2">The sequence shown here is derived from an EMBL/GenBank/DDBJ whole genome shotgun (WGS) entry which is preliminary data.</text>
</comment>
<dbReference type="RefSeq" id="WP_100289381.1">
    <property type="nucleotide sequence ID" value="NZ_PHHA01000021.1"/>
</dbReference>
<sequence length="134" mass="15197">MKKITMLSVIGLVFLLSACSTSQKELLPTGEETMRDIWNKGGSEAQLQYYRDSDNRRIDPVNYISSNEQSAYTRTAENEIKNLFPQLPNPDLIMYVYPHLSTSGEPMPIPGYSTVIPFYGRVQYAQPGERTRGL</sequence>
<feature type="signal peptide" evidence="1">
    <location>
        <begin position="1"/>
        <end position="24"/>
    </location>
</feature>
<dbReference type="PROSITE" id="PS51257">
    <property type="entry name" value="PROKAR_LIPOPROTEIN"/>
    <property type="match status" value="1"/>
</dbReference>
<dbReference type="EMBL" id="PHHA01000021">
    <property type="protein sequence ID" value="PJG84810.1"/>
    <property type="molecule type" value="Genomic_DNA"/>
</dbReference>
<protein>
    <submittedName>
        <fullName evidence="2">TIGR03751 family conjugal transfer lipoprotein</fullName>
    </submittedName>
</protein>
<accession>A0A2M8S0Y6</accession>
<dbReference type="Proteomes" id="UP000229329">
    <property type="component" value="Unassembled WGS sequence"/>
</dbReference>
<evidence type="ECO:0000313" key="3">
    <source>
        <dbReference type="Proteomes" id="UP000229329"/>
    </source>
</evidence>
<dbReference type="OrthoDB" id="8863314at2"/>
<dbReference type="NCBIfam" id="TIGR03751">
    <property type="entry name" value="conj_TIGR03751"/>
    <property type="match status" value="1"/>
</dbReference>
<evidence type="ECO:0000313" key="2">
    <source>
        <dbReference type="EMBL" id="PJG84810.1"/>
    </source>
</evidence>
<reference evidence="2 3" key="1">
    <citation type="submission" date="2017-11" db="EMBL/GenBank/DDBJ databases">
        <title>Reclassification of Bisgaard taxon 7 as Conservatibacter flavescens gen. nov., sp. nov.</title>
        <authorList>
            <person name="Christensen H."/>
        </authorList>
    </citation>
    <scope>NUCLEOTIDE SEQUENCE [LARGE SCALE GENOMIC DNA]</scope>
    <source>
        <strain evidence="2 3">7_4</strain>
    </source>
</reference>